<proteinExistence type="predicted"/>
<evidence type="ECO:0008006" key="4">
    <source>
        <dbReference type="Google" id="ProtNLM"/>
    </source>
</evidence>
<accession>A0A7X4W0Z9</accession>
<feature type="chain" id="PRO_5030748191" description="DUF2125 domain-containing protein" evidence="1">
    <location>
        <begin position="28"/>
        <end position="386"/>
    </location>
</feature>
<dbReference type="EMBL" id="WUTS01000001">
    <property type="protein sequence ID" value="NAW13033.1"/>
    <property type="molecule type" value="Genomic_DNA"/>
</dbReference>
<comment type="caution">
    <text evidence="2">The sequence shown here is derived from an EMBL/GenBank/DDBJ whole genome shotgun (WGS) entry which is preliminary data.</text>
</comment>
<name>A0A7X4W0Z9_9GAMM</name>
<feature type="signal peptide" evidence="1">
    <location>
        <begin position="1"/>
        <end position="27"/>
    </location>
</feature>
<keyword evidence="1" id="KW-0732">Signal</keyword>
<gene>
    <name evidence="2" type="ORF">GRB80_09250</name>
</gene>
<reference evidence="2 3" key="1">
    <citation type="submission" date="2019-12" db="EMBL/GenBank/DDBJ databases">
        <title>Draft genome sequencing of Halomonas icarensis D1-1.</title>
        <authorList>
            <person name="Pandiyan K."/>
            <person name="Kushwaha P."/>
            <person name="Gowdham M."/>
            <person name="Chakdar H."/>
            <person name="Singh A."/>
            <person name="Kumar M."/>
            <person name="Saxena A.K."/>
        </authorList>
    </citation>
    <scope>NUCLEOTIDE SEQUENCE [LARGE SCALE GENOMIC DNA]</scope>
    <source>
        <strain evidence="2 3">D1-1</strain>
    </source>
</reference>
<dbReference type="RefSeq" id="WP_161423372.1">
    <property type="nucleotide sequence ID" value="NZ_JARWMY010000004.1"/>
</dbReference>
<evidence type="ECO:0000256" key="1">
    <source>
        <dbReference type="SAM" id="SignalP"/>
    </source>
</evidence>
<protein>
    <recommendedName>
        <fullName evidence="4">DUF2125 domain-containing protein</fullName>
    </recommendedName>
</protein>
<evidence type="ECO:0000313" key="2">
    <source>
        <dbReference type="EMBL" id="NAW13033.1"/>
    </source>
</evidence>
<dbReference type="Proteomes" id="UP000448235">
    <property type="component" value="Unassembled WGS sequence"/>
</dbReference>
<evidence type="ECO:0000313" key="3">
    <source>
        <dbReference type="Proteomes" id="UP000448235"/>
    </source>
</evidence>
<sequence>MRFPNTTLPRLALPLALSLLASSSVFADAERLGNDLRALVAEHGELTIGDLSTSLLGGETRAEDLRFESHDGETLLIERYVVEGDYAHPDTVTLKGIRVEGIELEGAPQELEEDLLLNIGSIVVEAPGSAVPPLDDETLAEQWFQVISLAELSLDHPEGKLASLVGLELDGNFEDEEGGLSLEALKVDLNRLIALAPEEERTQMRMVSNVLTDGSGQLRLDGGFDAQWAPSGEREGRLVSNGELALRDALSLALDLESLLALPEGAEVAELMADGTLLEEASLGGGHLVLSLAERGLFGRLMTLGATMEGVSEAEYLEKARTQAEGFGMMFGPQVSDLLHGLVDLMAGSAEELVVTLNLPAEERLESFAEDPLALPERFAMQVEAR</sequence>
<organism evidence="2 3">
    <name type="scientific">Halomonas icarae</name>
    <dbReference type="NCBI Taxonomy" id="2691040"/>
    <lineage>
        <taxon>Bacteria</taxon>
        <taxon>Pseudomonadati</taxon>
        <taxon>Pseudomonadota</taxon>
        <taxon>Gammaproteobacteria</taxon>
        <taxon>Oceanospirillales</taxon>
        <taxon>Halomonadaceae</taxon>
        <taxon>Halomonas</taxon>
    </lineage>
</organism>
<dbReference type="AlphaFoldDB" id="A0A7X4W0Z9"/>
<keyword evidence="3" id="KW-1185">Reference proteome</keyword>